<dbReference type="Proteomes" id="UP001281761">
    <property type="component" value="Unassembled WGS sequence"/>
</dbReference>
<proteinExistence type="predicted"/>
<dbReference type="EMBL" id="JARBJD010000040">
    <property type="protein sequence ID" value="KAK2958207.1"/>
    <property type="molecule type" value="Genomic_DNA"/>
</dbReference>
<comment type="caution">
    <text evidence="1">The sequence shown here is derived from an EMBL/GenBank/DDBJ whole genome shotgun (WGS) entry which is preliminary data.</text>
</comment>
<accession>A0ABQ9Y383</accession>
<sequence length="105" mass="11112">MPSTFRKYDGIGTKRDFCSHGQKKSSSKVVESASRVVGHLCRVSMSGGDVEGVLNSGVVEGLCKQTTMVVSSPDGIGSGNGLEVLRSLDSLCMGLNSFRIEGELR</sequence>
<evidence type="ECO:0000313" key="1">
    <source>
        <dbReference type="EMBL" id="KAK2958207.1"/>
    </source>
</evidence>
<organism evidence="1 2">
    <name type="scientific">Blattamonas nauphoetae</name>
    <dbReference type="NCBI Taxonomy" id="2049346"/>
    <lineage>
        <taxon>Eukaryota</taxon>
        <taxon>Metamonada</taxon>
        <taxon>Preaxostyla</taxon>
        <taxon>Oxymonadida</taxon>
        <taxon>Blattamonas</taxon>
    </lineage>
</organism>
<name>A0ABQ9Y383_9EUKA</name>
<protein>
    <submittedName>
        <fullName evidence="1">Uncharacterized protein</fullName>
    </submittedName>
</protein>
<keyword evidence="2" id="KW-1185">Reference proteome</keyword>
<evidence type="ECO:0000313" key="2">
    <source>
        <dbReference type="Proteomes" id="UP001281761"/>
    </source>
</evidence>
<gene>
    <name evidence="1" type="ORF">BLNAU_6911</name>
</gene>
<reference evidence="1 2" key="1">
    <citation type="journal article" date="2022" name="bioRxiv">
        <title>Genomics of Preaxostyla Flagellates Illuminates Evolutionary Transitions and the Path Towards Mitochondrial Loss.</title>
        <authorList>
            <person name="Novak L.V.F."/>
            <person name="Treitli S.C."/>
            <person name="Pyrih J."/>
            <person name="Halakuc P."/>
            <person name="Pipaliya S.V."/>
            <person name="Vacek V."/>
            <person name="Brzon O."/>
            <person name="Soukal P."/>
            <person name="Eme L."/>
            <person name="Dacks J.B."/>
            <person name="Karnkowska A."/>
            <person name="Elias M."/>
            <person name="Hampl V."/>
        </authorList>
    </citation>
    <scope>NUCLEOTIDE SEQUENCE [LARGE SCALE GENOMIC DNA]</scope>
    <source>
        <strain evidence="1">NAU3</strain>
        <tissue evidence="1">Gut</tissue>
    </source>
</reference>